<evidence type="ECO:0000256" key="6">
    <source>
        <dbReference type="ARBA" id="ARBA00022840"/>
    </source>
</evidence>
<gene>
    <name evidence="11" type="ORF">SODALDRAFT_355501</name>
</gene>
<evidence type="ECO:0000256" key="1">
    <source>
        <dbReference type="ARBA" id="ARBA00012513"/>
    </source>
</evidence>
<dbReference type="STRING" id="1314773.A0A3N2Q948"/>
<dbReference type="RefSeq" id="XP_028471099.1">
    <property type="nucleotide sequence ID" value="XM_028613819.1"/>
</dbReference>
<evidence type="ECO:0000256" key="4">
    <source>
        <dbReference type="ARBA" id="ARBA00022741"/>
    </source>
</evidence>
<sequence length="666" mass="73247">MVQWWDSAKIEATVTRQFVCRHLLPQEIERLDQSLGFGDGLTDGTYWEWINTKAKRIFLILVDLNIPDQIFGIIDDSWDDHDLPIAEDQVERLALTAVRDDRMDRKFFLRQFHYTMKLLQKGEHIVYLDHDIVPIDSADRRSSLLGSHSIDKVALPNWPGRVFCRRRIPLSHTNSPGGLTSADFQEAISSIKGIQHHHLVCYFASYIHQGVGFVLFTPAMDSSLKSFLGSAPSSFRNLPKKERRHLVMNWILCLVDALAYIHSRRYSHGNIKPSTIHLTNQLHISFSDFTRMSTDALTGQPEKSSSSFDRESYDYAAPEQWFRPTTGPSGYTAGNRKSKGAQGAMSTSPENRTSFSIPRNDNPSSPSAMLQSPNPQLDAQAADVFSLGCVLLEMAGFLLKKSTKSFATHRASKNKKAGRGGAVPDSSFHKNLGQVETWMSTLAKEATKKASDADGATVFRGVVPILHVVARMLSANPDDRPTADEVQLRVYQVITHYCGLKEPHCVHRYGGGGGWDYGVGQLRIQSPTPMDPTTVMVSRRSTTSSRPTQGSGSGSSGSSGSSSRSRPGQQVAGPAHSRTDSSGGMSNNDHDSNSDDIRSSISSGKDAERDRGSSAGSVSVSISDWDLAALRNIPVTKTRLSGTWQTSSAAVHPQTLYPERGDQAPV</sequence>
<dbReference type="Pfam" id="PF07714">
    <property type="entry name" value="PK_Tyr_Ser-Thr"/>
    <property type="match status" value="1"/>
</dbReference>
<evidence type="ECO:0000256" key="5">
    <source>
        <dbReference type="ARBA" id="ARBA00022777"/>
    </source>
</evidence>
<reference evidence="11 12" key="1">
    <citation type="journal article" date="2018" name="Mol. Ecol.">
        <title>The obligate alkalophilic soda-lake fungus Sodiomyces alkalinus has shifted to a protein diet.</title>
        <authorList>
            <person name="Grum-Grzhimaylo A.A."/>
            <person name="Falkoski D.L."/>
            <person name="van den Heuvel J."/>
            <person name="Valero-Jimenez C.A."/>
            <person name="Min B."/>
            <person name="Choi I.G."/>
            <person name="Lipzen A."/>
            <person name="Daum C.G."/>
            <person name="Aanen D.K."/>
            <person name="Tsang A."/>
            <person name="Henrissat B."/>
            <person name="Bilanenko E.N."/>
            <person name="de Vries R.P."/>
            <person name="van Kan J.A.L."/>
            <person name="Grigoriev I.V."/>
            <person name="Debets A.J.M."/>
        </authorList>
    </citation>
    <scope>NUCLEOTIDE SEQUENCE [LARGE SCALE GENOMIC DNA]</scope>
    <source>
        <strain evidence="11 12">F11</strain>
    </source>
</reference>
<organism evidence="11 12">
    <name type="scientific">Sodiomyces alkalinus (strain CBS 110278 / VKM F-3762 / F11)</name>
    <name type="common">Alkaliphilic filamentous fungus</name>
    <dbReference type="NCBI Taxonomy" id="1314773"/>
    <lineage>
        <taxon>Eukaryota</taxon>
        <taxon>Fungi</taxon>
        <taxon>Dikarya</taxon>
        <taxon>Ascomycota</taxon>
        <taxon>Pezizomycotina</taxon>
        <taxon>Sordariomycetes</taxon>
        <taxon>Hypocreomycetidae</taxon>
        <taxon>Glomerellales</taxon>
        <taxon>Plectosphaerellaceae</taxon>
        <taxon>Sodiomyces</taxon>
    </lineage>
</organism>
<evidence type="ECO:0000313" key="11">
    <source>
        <dbReference type="EMBL" id="ROT43293.1"/>
    </source>
</evidence>
<keyword evidence="3" id="KW-0808">Transferase</keyword>
<feature type="domain" description="Protein kinase" evidence="10">
    <location>
        <begin position="139"/>
        <end position="494"/>
    </location>
</feature>
<keyword evidence="4" id="KW-0547">Nucleotide-binding</keyword>
<comment type="catalytic activity">
    <reaction evidence="7">
        <text>L-threonyl-[protein] + ATP = O-phospho-L-threonyl-[protein] + ADP + H(+)</text>
        <dbReference type="Rhea" id="RHEA:46608"/>
        <dbReference type="Rhea" id="RHEA-COMP:11060"/>
        <dbReference type="Rhea" id="RHEA-COMP:11605"/>
        <dbReference type="ChEBI" id="CHEBI:15378"/>
        <dbReference type="ChEBI" id="CHEBI:30013"/>
        <dbReference type="ChEBI" id="CHEBI:30616"/>
        <dbReference type="ChEBI" id="CHEBI:61977"/>
        <dbReference type="ChEBI" id="CHEBI:456216"/>
        <dbReference type="EC" id="2.7.11.1"/>
    </reaction>
</comment>
<keyword evidence="5" id="KW-0418">Kinase</keyword>
<dbReference type="InterPro" id="IPR001245">
    <property type="entry name" value="Ser-Thr/Tyr_kinase_cat_dom"/>
</dbReference>
<dbReference type="InterPro" id="IPR011009">
    <property type="entry name" value="Kinase-like_dom_sf"/>
</dbReference>
<dbReference type="GO" id="GO:0004674">
    <property type="term" value="F:protein serine/threonine kinase activity"/>
    <property type="evidence" value="ECO:0007669"/>
    <property type="project" value="UniProtKB-KW"/>
</dbReference>
<keyword evidence="6" id="KW-0067">ATP-binding</keyword>
<dbReference type="InterPro" id="IPR050660">
    <property type="entry name" value="NEK_Ser/Thr_kinase"/>
</dbReference>
<feature type="region of interest" description="Disordered" evidence="9">
    <location>
        <begin position="319"/>
        <end position="375"/>
    </location>
</feature>
<evidence type="ECO:0000313" key="12">
    <source>
        <dbReference type="Proteomes" id="UP000272025"/>
    </source>
</evidence>
<evidence type="ECO:0000256" key="3">
    <source>
        <dbReference type="ARBA" id="ARBA00022679"/>
    </source>
</evidence>
<proteinExistence type="predicted"/>
<dbReference type="InterPro" id="IPR000719">
    <property type="entry name" value="Prot_kinase_dom"/>
</dbReference>
<keyword evidence="12" id="KW-1185">Reference proteome</keyword>
<dbReference type="OrthoDB" id="4062651at2759"/>
<dbReference type="EMBL" id="ML119051">
    <property type="protein sequence ID" value="ROT43293.1"/>
    <property type="molecule type" value="Genomic_DNA"/>
</dbReference>
<protein>
    <recommendedName>
        <fullName evidence="1">non-specific serine/threonine protein kinase</fullName>
        <ecNumber evidence="1">2.7.11.1</ecNumber>
    </recommendedName>
</protein>
<feature type="compositionally biased region" description="Polar residues" evidence="9">
    <location>
        <begin position="638"/>
        <end position="649"/>
    </location>
</feature>
<dbReference type="SUPFAM" id="SSF56112">
    <property type="entry name" value="Protein kinase-like (PK-like)"/>
    <property type="match status" value="1"/>
</dbReference>
<evidence type="ECO:0000256" key="8">
    <source>
        <dbReference type="ARBA" id="ARBA00048679"/>
    </source>
</evidence>
<name>A0A3N2Q948_SODAK</name>
<comment type="catalytic activity">
    <reaction evidence="8">
        <text>L-seryl-[protein] + ATP = O-phospho-L-seryl-[protein] + ADP + H(+)</text>
        <dbReference type="Rhea" id="RHEA:17989"/>
        <dbReference type="Rhea" id="RHEA-COMP:9863"/>
        <dbReference type="Rhea" id="RHEA-COMP:11604"/>
        <dbReference type="ChEBI" id="CHEBI:15378"/>
        <dbReference type="ChEBI" id="CHEBI:29999"/>
        <dbReference type="ChEBI" id="CHEBI:30616"/>
        <dbReference type="ChEBI" id="CHEBI:83421"/>
        <dbReference type="ChEBI" id="CHEBI:456216"/>
        <dbReference type="EC" id="2.7.11.1"/>
    </reaction>
</comment>
<feature type="compositionally biased region" description="Low complexity" evidence="9">
    <location>
        <begin position="538"/>
        <end position="550"/>
    </location>
</feature>
<accession>A0A3N2Q948</accession>
<evidence type="ECO:0000256" key="2">
    <source>
        <dbReference type="ARBA" id="ARBA00022527"/>
    </source>
</evidence>
<dbReference type="Proteomes" id="UP000272025">
    <property type="component" value="Unassembled WGS sequence"/>
</dbReference>
<dbReference type="PANTHER" id="PTHR43671:SF98">
    <property type="entry name" value="SERINE_THREONINE-PROTEIN KINASE NEK11"/>
    <property type="match status" value="1"/>
</dbReference>
<dbReference type="SMART" id="SM00220">
    <property type="entry name" value="S_TKc"/>
    <property type="match status" value="1"/>
</dbReference>
<keyword evidence="2" id="KW-0723">Serine/threonine-protein kinase</keyword>
<dbReference type="PANTHER" id="PTHR43671">
    <property type="entry name" value="SERINE/THREONINE-PROTEIN KINASE NEK"/>
    <property type="match status" value="1"/>
</dbReference>
<evidence type="ECO:0000256" key="7">
    <source>
        <dbReference type="ARBA" id="ARBA00047899"/>
    </source>
</evidence>
<dbReference type="Gene3D" id="1.10.510.10">
    <property type="entry name" value="Transferase(Phosphotransferase) domain 1"/>
    <property type="match status" value="1"/>
</dbReference>
<evidence type="ECO:0000256" key="9">
    <source>
        <dbReference type="SAM" id="MobiDB-lite"/>
    </source>
</evidence>
<dbReference type="PROSITE" id="PS50011">
    <property type="entry name" value="PROTEIN_KINASE_DOM"/>
    <property type="match status" value="1"/>
</dbReference>
<feature type="compositionally biased region" description="Polar residues" evidence="9">
    <location>
        <begin position="344"/>
        <end position="375"/>
    </location>
</feature>
<feature type="region of interest" description="Disordered" evidence="9">
    <location>
        <begin position="526"/>
        <end position="619"/>
    </location>
</feature>
<dbReference type="EC" id="2.7.11.1" evidence="1"/>
<feature type="compositionally biased region" description="Basic and acidic residues" evidence="9">
    <location>
        <begin position="588"/>
        <end position="598"/>
    </location>
</feature>
<dbReference type="GO" id="GO:0005524">
    <property type="term" value="F:ATP binding"/>
    <property type="evidence" value="ECO:0007669"/>
    <property type="project" value="UniProtKB-KW"/>
</dbReference>
<feature type="compositionally biased region" description="Low complexity" evidence="9">
    <location>
        <begin position="558"/>
        <end position="570"/>
    </location>
</feature>
<dbReference type="AlphaFoldDB" id="A0A3N2Q948"/>
<evidence type="ECO:0000259" key="10">
    <source>
        <dbReference type="PROSITE" id="PS50011"/>
    </source>
</evidence>
<feature type="region of interest" description="Disordered" evidence="9">
    <location>
        <begin position="637"/>
        <end position="666"/>
    </location>
</feature>
<dbReference type="GeneID" id="39582297"/>